<keyword evidence="3 5" id="KW-0418">Kinase</keyword>
<organism evidence="5 6">
    <name type="scientific">Candidatus Phycosocius bacilliformis</name>
    <dbReference type="NCBI Taxonomy" id="1445552"/>
    <lineage>
        <taxon>Bacteria</taxon>
        <taxon>Pseudomonadati</taxon>
        <taxon>Pseudomonadota</taxon>
        <taxon>Alphaproteobacteria</taxon>
        <taxon>Caulobacterales</taxon>
        <taxon>Caulobacterales incertae sedis</taxon>
        <taxon>Candidatus Phycosocius</taxon>
    </lineage>
</organism>
<accession>A0A2P2E9F1</accession>
<dbReference type="Proteomes" id="UP000245086">
    <property type="component" value="Unassembled WGS sequence"/>
</dbReference>
<dbReference type="PROSITE" id="PS00584">
    <property type="entry name" value="PFKB_KINASES_2"/>
    <property type="match status" value="1"/>
</dbReference>
<keyword evidence="6" id="KW-1185">Reference proteome</keyword>
<proteinExistence type="inferred from homology"/>
<comment type="caution">
    <text evidence="5">The sequence shown here is derived from an EMBL/GenBank/DDBJ whole genome shotgun (WGS) entry which is preliminary data.</text>
</comment>
<reference evidence="5 6" key="1">
    <citation type="journal article" date="2018" name="Genome Announc.">
        <title>Draft Genome Sequence of "Candidatus Phycosocius bacilliformis," an Alphaproteobacterial Ectosymbiont of the Hydrocarbon-Producing Green Alga Botryococcus braunii.</title>
        <authorList>
            <person name="Tanabe Y."/>
            <person name="Yamaguchi H."/>
            <person name="Watanabe M.M."/>
        </authorList>
    </citation>
    <scope>NUCLEOTIDE SEQUENCE [LARGE SCALE GENOMIC DNA]</scope>
    <source>
        <strain evidence="5 6">BOTRYCO-2</strain>
    </source>
</reference>
<evidence type="ECO:0000256" key="2">
    <source>
        <dbReference type="ARBA" id="ARBA00022679"/>
    </source>
</evidence>
<dbReference type="GO" id="GO:0008865">
    <property type="term" value="F:fructokinase activity"/>
    <property type="evidence" value="ECO:0007669"/>
    <property type="project" value="UniProtKB-EC"/>
</dbReference>
<dbReference type="SUPFAM" id="SSF53613">
    <property type="entry name" value="Ribokinase-like"/>
    <property type="match status" value="1"/>
</dbReference>
<protein>
    <submittedName>
        <fullName evidence="5">Fructokinase</fullName>
        <ecNumber evidence="5">2.7.1.4</ecNumber>
    </submittedName>
</protein>
<dbReference type="EMBL" id="BFBR01000003">
    <property type="protein sequence ID" value="GBF57691.1"/>
    <property type="molecule type" value="Genomic_DNA"/>
</dbReference>
<dbReference type="PANTHER" id="PTHR43320:SF3">
    <property type="entry name" value="CARBOHYDRATE KINASE PFKB DOMAIN-CONTAINING PROTEIN"/>
    <property type="match status" value="1"/>
</dbReference>
<evidence type="ECO:0000313" key="6">
    <source>
        <dbReference type="Proteomes" id="UP000245086"/>
    </source>
</evidence>
<dbReference type="Gene3D" id="3.30.1110.10">
    <property type="match status" value="1"/>
</dbReference>
<dbReference type="InterPro" id="IPR002173">
    <property type="entry name" value="Carboh/pur_kinase_PfkB_CS"/>
</dbReference>
<evidence type="ECO:0000259" key="4">
    <source>
        <dbReference type="Pfam" id="PF00294"/>
    </source>
</evidence>
<name>A0A2P2E9F1_9PROT</name>
<keyword evidence="2 5" id="KW-0808">Transferase</keyword>
<evidence type="ECO:0000256" key="3">
    <source>
        <dbReference type="ARBA" id="ARBA00022777"/>
    </source>
</evidence>
<dbReference type="PANTHER" id="PTHR43320">
    <property type="entry name" value="SUGAR KINASE"/>
    <property type="match status" value="1"/>
</dbReference>
<dbReference type="RefSeq" id="WP_108984556.1">
    <property type="nucleotide sequence ID" value="NZ_BFBR01000003.1"/>
</dbReference>
<dbReference type="Pfam" id="PF00294">
    <property type="entry name" value="PfkB"/>
    <property type="match status" value="1"/>
</dbReference>
<evidence type="ECO:0000256" key="1">
    <source>
        <dbReference type="ARBA" id="ARBA00010688"/>
    </source>
</evidence>
<dbReference type="CDD" id="cd01168">
    <property type="entry name" value="adenosine_kinase"/>
    <property type="match status" value="1"/>
</dbReference>
<feature type="domain" description="Carbohydrate kinase PfkB" evidence="4">
    <location>
        <begin position="56"/>
        <end position="316"/>
    </location>
</feature>
<evidence type="ECO:0000313" key="5">
    <source>
        <dbReference type="EMBL" id="GBF57691.1"/>
    </source>
</evidence>
<dbReference type="InterPro" id="IPR029056">
    <property type="entry name" value="Ribokinase-like"/>
</dbReference>
<dbReference type="OrthoDB" id="9813569at2"/>
<comment type="similarity">
    <text evidence="1">Belongs to the carbohydrate kinase PfkB family.</text>
</comment>
<dbReference type="InterPro" id="IPR011611">
    <property type="entry name" value="PfkB_dom"/>
</dbReference>
<gene>
    <name evidence="5" type="primary">scrK</name>
    <name evidence="5" type="ORF">PbB2_01360</name>
</gene>
<sequence>MTMQFDVCGVGNAIVDVIAPASDAFLAEHQIAKGAMTLIFDEPAVERLYASMAPGQESSGGSAANTLAGIASLGGKGAYIGKVADDSLGQVFRHDLNAGGVAYDTPAHVGGPSTARCLINVTPDGQRSMSTFLGCSPLLKSEDLDPAKLSSAQIVFLEGYLFDAEEAKAAFVKASEIAHNAGNKVALTLSDLFCVDRHKAAFRHLVAHHIDILFANEAEIIALYDAPDFETALEAARADCDLVALTRSEKGSVLARGDEVVRVAADPVAAVVDTTGAGDLYAAGVLFGLATGRELEACGRLGSLAAGEIISHYGARPHANLAELAAARGL</sequence>
<dbReference type="InterPro" id="IPR052700">
    <property type="entry name" value="Carb_kinase_PfkB-like"/>
</dbReference>
<dbReference type="AlphaFoldDB" id="A0A2P2E9F1"/>
<dbReference type="Gene3D" id="3.40.1190.20">
    <property type="match status" value="1"/>
</dbReference>
<dbReference type="EC" id="2.7.1.4" evidence="5"/>